<accession>A0AAD9XLV9</accession>
<dbReference type="EMBL" id="JANJYI010000001">
    <property type="protein sequence ID" value="KAK2661954.1"/>
    <property type="molecule type" value="Genomic_DNA"/>
</dbReference>
<keyword evidence="2" id="KW-1185">Reference proteome</keyword>
<gene>
    <name evidence="1" type="ORF">Ddye_000528</name>
</gene>
<organism evidence="1 2">
    <name type="scientific">Dipteronia dyeriana</name>
    <dbReference type="NCBI Taxonomy" id="168575"/>
    <lineage>
        <taxon>Eukaryota</taxon>
        <taxon>Viridiplantae</taxon>
        <taxon>Streptophyta</taxon>
        <taxon>Embryophyta</taxon>
        <taxon>Tracheophyta</taxon>
        <taxon>Spermatophyta</taxon>
        <taxon>Magnoliopsida</taxon>
        <taxon>eudicotyledons</taxon>
        <taxon>Gunneridae</taxon>
        <taxon>Pentapetalae</taxon>
        <taxon>rosids</taxon>
        <taxon>malvids</taxon>
        <taxon>Sapindales</taxon>
        <taxon>Sapindaceae</taxon>
        <taxon>Hippocastanoideae</taxon>
        <taxon>Acereae</taxon>
        <taxon>Dipteronia</taxon>
    </lineage>
</organism>
<reference evidence="1" key="1">
    <citation type="journal article" date="2023" name="Plant J.">
        <title>Genome sequences and population genomics provide insights into the demographic history, inbreeding, and mutation load of two 'living fossil' tree species of Dipteronia.</title>
        <authorList>
            <person name="Feng Y."/>
            <person name="Comes H.P."/>
            <person name="Chen J."/>
            <person name="Zhu S."/>
            <person name="Lu R."/>
            <person name="Zhang X."/>
            <person name="Li P."/>
            <person name="Qiu J."/>
            <person name="Olsen K.M."/>
            <person name="Qiu Y."/>
        </authorList>
    </citation>
    <scope>NUCLEOTIDE SEQUENCE</scope>
    <source>
        <strain evidence="1">KIB01</strain>
    </source>
</reference>
<sequence length="63" mass="7259">MDYVKLFLVYTTEMYILRKARAFYNELSCDIYDIPTVIGDQAMGVDPYFSIPVIHPPNIALIV</sequence>
<name>A0AAD9XLV9_9ROSI</name>
<proteinExistence type="predicted"/>
<evidence type="ECO:0000313" key="1">
    <source>
        <dbReference type="EMBL" id="KAK2661954.1"/>
    </source>
</evidence>
<comment type="caution">
    <text evidence="1">The sequence shown here is derived from an EMBL/GenBank/DDBJ whole genome shotgun (WGS) entry which is preliminary data.</text>
</comment>
<protein>
    <submittedName>
        <fullName evidence="1">Uncharacterized protein</fullName>
    </submittedName>
</protein>
<dbReference type="AlphaFoldDB" id="A0AAD9XLV9"/>
<evidence type="ECO:0000313" key="2">
    <source>
        <dbReference type="Proteomes" id="UP001280121"/>
    </source>
</evidence>
<dbReference type="Proteomes" id="UP001280121">
    <property type="component" value="Unassembled WGS sequence"/>
</dbReference>